<feature type="region of interest" description="Disordered" evidence="1">
    <location>
        <begin position="99"/>
        <end position="125"/>
    </location>
</feature>
<evidence type="ECO:0000256" key="1">
    <source>
        <dbReference type="SAM" id="MobiDB-lite"/>
    </source>
</evidence>
<proteinExistence type="predicted"/>
<evidence type="ECO:0000313" key="2">
    <source>
        <dbReference type="EMBL" id="KAJ7358263.1"/>
    </source>
</evidence>
<dbReference type="Proteomes" id="UP001218218">
    <property type="component" value="Unassembled WGS sequence"/>
</dbReference>
<keyword evidence="3" id="KW-1185">Reference proteome</keyword>
<accession>A0AAD7AGN9</accession>
<sequence>MHTIPSLVLPPSRECGVRLRLRLVPPSHPAACAPAVASRGMRGRPLRRAAASIHESSVCGYAAESSHAPRPQASGIIARVPCSPTPSLVPILPNDAPPRRISLVSPPTRRIPRLPTPPRSPPSCTLPHTHLPCRVDAIRHYVPSAPTRRDTFVQGMPWPCPAPRRAGSAASPACARTRRCWQGEFAWARTRSCACRLGACVAPHAHGDVEYAHTLLSAGAAGEFTQGRSARTRSCAHSPPRLCTDSASTARHTLSSLFAPHPVPSPHPDPYPYPYPYPYTPLCPYVFFEYIYVLKTIPVGADSC</sequence>
<comment type="caution">
    <text evidence="2">The sequence shown here is derived from an EMBL/GenBank/DDBJ whole genome shotgun (WGS) entry which is preliminary data.</text>
</comment>
<reference evidence="2" key="1">
    <citation type="submission" date="2023-03" db="EMBL/GenBank/DDBJ databases">
        <title>Massive genome expansion in bonnet fungi (Mycena s.s.) driven by repeated elements and novel gene families across ecological guilds.</title>
        <authorList>
            <consortium name="Lawrence Berkeley National Laboratory"/>
            <person name="Harder C.B."/>
            <person name="Miyauchi S."/>
            <person name="Viragh M."/>
            <person name="Kuo A."/>
            <person name="Thoen E."/>
            <person name="Andreopoulos B."/>
            <person name="Lu D."/>
            <person name="Skrede I."/>
            <person name="Drula E."/>
            <person name="Henrissat B."/>
            <person name="Morin E."/>
            <person name="Kohler A."/>
            <person name="Barry K."/>
            <person name="LaButti K."/>
            <person name="Morin E."/>
            <person name="Salamov A."/>
            <person name="Lipzen A."/>
            <person name="Mereny Z."/>
            <person name="Hegedus B."/>
            <person name="Baldrian P."/>
            <person name="Stursova M."/>
            <person name="Weitz H."/>
            <person name="Taylor A."/>
            <person name="Grigoriev I.V."/>
            <person name="Nagy L.G."/>
            <person name="Martin F."/>
            <person name="Kauserud H."/>
        </authorList>
    </citation>
    <scope>NUCLEOTIDE SEQUENCE</scope>
    <source>
        <strain evidence="2">CBHHK002</strain>
    </source>
</reference>
<dbReference type="AlphaFoldDB" id="A0AAD7AGN9"/>
<gene>
    <name evidence="2" type="ORF">DFH08DRAFT_953445</name>
</gene>
<evidence type="ECO:0000313" key="3">
    <source>
        <dbReference type="Proteomes" id="UP001218218"/>
    </source>
</evidence>
<protein>
    <submittedName>
        <fullName evidence="2">Uncharacterized protein</fullName>
    </submittedName>
</protein>
<name>A0AAD7AGN9_9AGAR</name>
<organism evidence="2 3">
    <name type="scientific">Mycena albidolilacea</name>
    <dbReference type="NCBI Taxonomy" id="1033008"/>
    <lineage>
        <taxon>Eukaryota</taxon>
        <taxon>Fungi</taxon>
        <taxon>Dikarya</taxon>
        <taxon>Basidiomycota</taxon>
        <taxon>Agaricomycotina</taxon>
        <taxon>Agaricomycetes</taxon>
        <taxon>Agaricomycetidae</taxon>
        <taxon>Agaricales</taxon>
        <taxon>Marasmiineae</taxon>
        <taxon>Mycenaceae</taxon>
        <taxon>Mycena</taxon>
    </lineage>
</organism>
<dbReference type="EMBL" id="JARIHO010000007">
    <property type="protein sequence ID" value="KAJ7358263.1"/>
    <property type="molecule type" value="Genomic_DNA"/>
</dbReference>